<protein>
    <submittedName>
        <fullName evidence="2">Putative Rsm1-like-containing protein</fullName>
    </submittedName>
</protein>
<reference evidence="2" key="1">
    <citation type="journal article" date="2021" name="Sci. Adv.">
        <title>The American lobster genome reveals insights on longevity, neural, and immune adaptations.</title>
        <authorList>
            <person name="Polinski J.M."/>
            <person name="Zimin A.V."/>
            <person name="Clark K.F."/>
            <person name="Kohn A.B."/>
            <person name="Sadowski N."/>
            <person name="Timp W."/>
            <person name="Ptitsyn A."/>
            <person name="Khanna P."/>
            <person name="Romanova D.Y."/>
            <person name="Williams P."/>
            <person name="Greenwood S.J."/>
            <person name="Moroz L.L."/>
            <person name="Walt D.R."/>
            <person name="Bodnar A.G."/>
        </authorList>
    </citation>
    <scope>NUCLEOTIDE SEQUENCE</scope>
    <source>
        <strain evidence="2">GMGI-L3</strain>
    </source>
</reference>
<proteinExistence type="predicted"/>
<dbReference type="Proteomes" id="UP000747542">
    <property type="component" value="Unassembled WGS sequence"/>
</dbReference>
<comment type="caution">
    <text evidence="2">The sequence shown here is derived from an EMBL/GenBank/DDBJ whole genome shotgun (WGS) entry which is preliminary data.</text>
</comment>
<organism evidence="2 3">
    <name type="scientific">Homarus americanus</name>
    <name type="common">American lobster</name>
    <dbReference type="NCBI Taxonomy" id="6706"/>
    <lineage>
        <taxon>Eukaryota</taxon>
        <taxon>Metazoa</taxon>
        <taxon>Ecdysozoa</taxon>
        <taxon>Arthropoda</taxon>
        <taxon>Crustacea</taxon>
        <taxon>Multicrustacea</taxon>
        <taxon>Malacostraca</taxon>
        <taxon>Eumalacostraca</taxon>
        <taxon>Eucarida</taxon>
        <taxon>Decapoda</taxon>
        <taxon>Pleocyemata</taxon>
        <taxon>Astacidea</taxon>
        <taxon>Nephropoidea</taxon>
        <taxon>Nephropidae</taxon>
        <taxon>Homarus</taxon>
    </lineage>
</organism>
<sequence length="106" mass="12452">MINVGIFLFPKMEEKQYFHPLEEHRHWCPWVKKIDDDSSNEESSQIDDKRGYHIVVAKVRTLVNLSLRKDLYSSEKYAKNVQGLRSIRNMLNELSSGDQLEDVGEK</sequence>
<accession>A0A8J5K5W0</accession>
<evidence type="ECO:0000313" key="3">
    <source>
        <dbReference type="Proteomes" id="UP000747542"/>
    </source>
</evidence>
<gene>
    <name evidence="2" type="ORF">Hamer_G013069</name>
</gene>
<keyword evidence="3" id="KW-1185">Reference proteome</keyword>
<dbReference type="EMBL" id="JAHLQT010021643">
    <property type="protein sequence ID" value="KAG7167590.1"/>
    <property type="molecule type" value="Genomic_DNA"/>
</dbReference>
<dbReference type="Pfam" id="PF08600">
    <property type="entry name" value="NuBaID_C"/>
    <property type="match status" value="1"/>
</dbReference>
<feature type="domain" description="NuBaID C-terminal" evidence="1">
    <location>
        <begin position="16"/>
        <end position="60"/>
    </location>
</feature>
<evidence type="ECO:0000313" key="2">
    <source>
        <dbReference type="EMBL" id="KAG7167590.1"/>
    </source>
</evidence>
<name>A0A8J5K5W0_HOMAM</name>
<dbReference type="GO" id="GO:0008270">
    <property type="term" value="F:zinc ion binding"/>
    <property type="evidence" value="ECO:0007669"/>
    <property type="project" value="InterPro"/>
</dbReference>
<evidence type="ECO:0000259" key="1">
    <source>
        <dbReference type="Pfam" id="PF08600"/>
    </source>
</evidence>
<dbReference type="AlphaFoldDB" id="A0A8J5K5W0"/>
<dbReference type="InterPro" id="IPR013909">
    <property type="entry name" value="NuBaID_C"/>
</dbReference>